<proteinExistence type="predicted"/>
<dbReference type="Proteomes" id="UP001057402">
    <property type="component" value="Chromosome 8"/>
</dbReference>
<keyword evidence="2" id="KW-1185">Reference proteome</keyword>
<evidence type="ECO:0000313" key="2">
    <source>
        <dbReference type="Proteomes" id="UP001057402"/>
    </source>
</evidence>
<name>A0ACB9N2Y2_9MYRT</name>
<comment type="caution">
    <text evidence="1">The sequence shown here is derived from an EMBL/GenBank/DDBJ whole genome shotgun (WGS) entry which is preliminary data.</text>
</comment>
<gene>
    <name evidence="1" type="ORF">MLD38_028894</name>
</gene>
<protein>
    <submittedName>
        <fullName evidence="1">Uncharacterized protein</fullName>
    </submittedName>
</protein>
<organism evidence="1 2">
    <name type="scientific">Melastoma candidum</name>
    <dbReference type="NCBI Taxonomy" id="119954"/>
    <lineage>
        <taxon>Eukaryota</taxon>
        <taxon>Viridiplantae</taxon>
        <taxon>Streptophyta</taxon>
        <taxon>Embryophyta</taxon>
        <taxon>Tracheophyta</taxon>
        <taxon>Spermatophyta</taxon>
        <taxon>Magnoliopsida</taxon>
        <taxon>eudicotyledons</taxon>
        <taxon>Gunneridae</taxon>
        <taxon>Pentapetalae</taxon>
        <taxon>rosids</taxon>
        <taxon>malvids</taxon>
        <taxon>Myrtales</taxon>
        <taxon>Melastomataceae</taxon>
        <taxon>Melastomatoideae</taxon>
        <taxon>Melastomateae</taxon>
        <taxon>Melastoma</taxon>
    </lineage>
</organism>
<dbReference type="EMBL" id="CM042887">
    <property type="protein sequence ID" value="KAI4330621.1"/>
    <property type="molecule type" value="Genomic_DNA"/>
</dbReference>
<sequence length="143" mass="16496">MSKFSLLDMQYSLPKKPFLKPGKPARSMLRRSSPPPKISMPDGDEMRSVLEKFDTNKDGKVSVEEYCSAMERPYSGRGQFQRSRTPKLQSNFEELWEMMKRLGEGCSSEACRTMVRRAVTNRDGKVDMDEFVAMVTTRTMKQH</sequence>
<accession>A0ACB9N2Y2</accession>
<reference evidence="2" key="1">
    <citation type="journal article" date="2023" name="Front. Plant Sci.">
        <title>Chromosomal-level genome assembly of Melastoma candidum provides insights into trichome evolution.</title>
        <authorList>
            <person name="Zhong Y."/>
            <person name="Wu W."/>
            <person name="Sun C."/>
            <person name="Zou P."/>
            <person name="Liu Y."/>
            <person name="Dai S."/>
            <person name="Zhou R."/>
        </authorList>
    </citation>
    <scope>NUCLEOTIDE SEQUENCE [LARGE SCALE GENOMIC DNA]</scope>
</reference>
<evidence type="ECO:0000313" key="1">
    <source>
        <dbReference type="EMBL" id="KAI4330621.1"/>
    </source>
</evidence>